<dbReference type="AlphaFoldDB" id="A0A4Y2T804"/>
<accession>A0A4Y2T804</accession>
<dbReference type="Proteomes" id="UP000499080">
    <property type="component" value="Unassembled WGS sequence"/>
</dbReference>
<comment type="caution">
    <text evidence="1">The sequence shown here is derived from an EMBL/GenBank/DDBJ whole genome shotgun (WGS) entry which is preliminary data.</text>
</comment>
<sequence>MVCLDTKTRWNSLLAMLERFLEMKSAISKALIDNKGQKILDNVEFETLTAIVEGLRHVKIGLGKLCSRNTTLLTAEGVFAFIIGELNKQNSEFAKNRKCSLV</sequence>
<dbReference type="EMBL" id="BGPR01026133">
    <property type="protein sequence ID" value="GBN95606.1"/>
    <property type="molecule type" value="Genomic_DNA"/>
</dbReference>
<dbReference type="SUPFAM" id="SSF53098">
    <property type="entry name" value="Ribonuclease H-like"/>
    <property type="match status" value="1"/>
</dbReference>
<keyword evidence="2" id="KW-1185">Reference proteome</keyword>
<organism evidence="1 2">
    <name type="scientific">Araneus ventricosus</name>
    <name type="common">Orbweaver spider</name>
    <name type="synonym">Epeira ventricosa</name>
    <dbReference type="NCBI Taxonomy" id="182803"/>
    <lineage>
        <taxon>Eukaryota</taxon>
        <taxon>Metazoa</taxon>
        <taxon>Ecdysozoa</taxon>
        <taxon>Arthropoda</taxon>
        <taxon>Chelicerata</taxon>
        <taxon>Arachnida</taxon>
        <taxon>Araneae</taxon>
        <taxon>Araneomorphae</taxon>
        <taxon>Entelegynae</taxon>
        <taxon>Araneoidea</taxon>
        <taxon>Araneidae</taxon>
        <taxon>Araneus</taxon>
    </lineage>
</organism>
<dbReference type="OrthoDB" id="10050977at2759"/>
<evidence type="ECO:0000313" key="1">
    <source>
        <dbReference type="EMBL" id="GBN95606.1"/>
    </source>
</evidence>
<dbReference type="InterPro" id="IPR012337">
    <property type="entry name" value="RNaseH-like_sf"/>
</dbReference>
<evidence type="ECO:0008006" key="3">
    <source>
        <dbReference type="Google" id="ProtNLM"/>
    </source>
</evidence>
<gene>
    <name evidence="1" type="ORF">AVEN_18826_1</name>
</gene>
<proteinExistence type="predicted"/>
<reference evidence="1 2" key="1">
    <citation type="journal article" date="2019" name="Sci. Rep.">
        <title>Orb-weaving spider Araneus ventricosus genome elucidates the spidroin gene catalogue.</title>
        <authorList>
            <person name="Kono N."/>
            <person name="Nakamura H."/>
            <person name="Ohtoshi R."/>
            <person name="Moran D.A.P."/>
            <person name="Shinohara A."/>
            <person name="Yoshida Y."/>
            <person name="Fujiwara M."/>
            <person name="Mori M."/>
            <person name="Tomita M."/>
            <person name="Arakawa K."/>
        </authorList>
    </citation>
    <scope>NUCLEOTIDE SEQUENCE [LARGE SCALE GENOMIC DNA]</scope>
</reference>
<evidence type="ECO:0000313" key="2">
    <source>
        <dbReference type="Proteomes" id="UP000499080"/>
    </source>
</evidence>
<protein>
    <recommendedName>
        <fullName evidence="3">Zinc finger BED domain-containing protein 5</fullName>
    </recommendedName>
</protein>
<name>A0A4Y2T804_ARAVE</name>